<proteinExistence type="predicted"/>
<accession>A0A9Q1FK60</accession>
<dbReference type="EMBL" id="JAINUF010000005">
    <property type="protein sequence ID" value="KAJ8360473.1"/>
    <property type="molecule type" value="Genomic_DNA"/>
</dbReference>
<feature type="region of interest" description="Disordered" evidence="1">
    <location>
        <begin position="33"/>
        <end position="63"/>
    </location>
</feature>
<gene>
    <name evidence="2" type="ORF">SKAU_G00169980</name>
</gene>
<sequence length="150" mass="16161">MQLQQHGPWCARRPCVDEDSASWRLPEVTMQKTALPAAVPPSSSTSQGGVPARRSSAVDCSDSLEEDRYKEMLNRSDSEHIASNYFKSKRANQLLTSDPKRNLAPHMVPPISTGAPVLTSSSSNFTIPSTESSPAPPLSPGVPGCPRSRC</sequence>
<evidence type="ECO:0000256" key="1">
    <source>
        <dbReference type="SAM" id="MobiDB-lite"/>
    </source>
</evidence>
<dbReference type="Proteomes" id="UP001152622">
    <property type="component" value="Chromosome 5"/>
</dbReference>
<evidence type="ECO:0000313" key="3">
    <source>
        <dbReference type="Proteomes" id="UP001152622"/>
    </source>
</evidence>
<dbReference type="OrthoDB" id="3176171at2759"/>
<protein>
    <submittedName>
        <fullName evidence="2">Uncharacterized protein</fullName>
    </submittedName>
</protein>
<feature type="region of interest" description="Disordered" evidence="1">
    <location>
        <begin position="100"/>
        <end position="150"/>
    </location>
</feature>
<name>A0A9Q1FK60_SYNKA</name>
<reference evidence="2" key="1">
    <citation type="journal article" date="2023" name="Science">
        <title>Genome structures resolve the early diversification of teleost fishes.</title>
        <authorList>
            <person name="Parey E."/>
            <person name="Louis A."/>
            <person name="Montfort J."/>
            <person name="Bouchez O."/>
            <person name="Roques C."/>
            <person name="Iampietro C."/>
            <person name="Lluch J."/>
            <person name="Castinel A."/>
            <person name="Donnadieu C."/>
            <person name="Desvignes T."/>
            <person name="Floi Bucao C."/>
            <person name="Jouanno E."/>
            <person name="Wen M."/>
            <person name="Mejri S."/>
            <person name="Dirks R."/>
            <person name="Jansen H."/>
            <person name="Henkel C."/>
            <person name="Chen W.J."/>
            <person name="Zahm M."/>
            <person name="Cabau C."/>
            <person name="Klopp C."/>
            <person name="Thompson A.W."/>
            <person name="Robinson-Rechavi M."/>
            <person name="Braasch I."/>
            <person name="Lecointre G."/>
            <person name="Bobe J."/>
            <person name="Postlethwait J.H."/>
            <person name="Berthelot C."/>
            <person name="Roest Crollius H."/>
            <person name="Guiguen Y."/>
        </authorList>
    </citation>
    <scope>NUCLEOTIDE SEQUENCE</scope>
    <source>
        <strain evidence="2">WJC10195</strain>
    </source>
</reference>
<comment type="caution">
    <text evidence="2">The sequence shown here is derived from an EMBL/GenBank/DDBJ whole genome shotgun (WGS) entry which is preliminary data.</text>
</comment>
<feature type="compositionally biased region" description="Polar residues" evidence="1">
    <location>
        <begin position="118"/>
        <end position="133"/>
    </location>
</feature>
<organism evidence="2 3">
    <name type="scientific">Synaphobranchus kaupii</name>
    <name type="common">Kaup's arrowtooth eel</name>
    <dbReference type="NCBI Taxonomy" id="118154"/>
    <lineage>
        <taxon>Eukaryota</taxon>
        <taxon>Metazoa</taxon>
        <taxon>Chordata</taxon>
        <taxon>Craniata</taxon>
        <taxon>Vertebrata</taxon>
        <taxon>Euteleostomi</taxon>
        <taxon>Actinopterygii</taxon>
        <taxon>Neopterygii</taxon>
        <taxon>Teleostei</taxon>
        <taxon>Anguilliformes</taxon>
        <taxon>Synaphobranchidae</taxon>
        <taxon>Synaphobranchus</taxon>
    </lineage>
</organism>
<keyword evidence="3" id="KW-1185">Reference proteome</keyword>
<evidence type="ECO:0000313" key="2">
    <source>
        <dbReference type="EMBL" id="KAJ8360473.1"/>
    </source>
</evidence>
<dbReference type="AlphaFoldDB" id="A0A9Q1FK60"/>